<keyword evidence="3" id="KW-1185">Reference proteome</keyword>
<dbReference type="Gene3D" id="1.10.530.10">
    <property type="match status" value="1"/>
</dbReference>
<dbReference type="Pfam" id="PF01464">
    <property type="entry name" value="SLT"/>
    <property type="match status" value="1"/>
</dbReference>
<sequence>MKISFLTMLTVTAVMGALSLVLGNGYMETQKEIERLEVAKAEERPEIDPYVLELDEHIDKLPDGYIVSGNVNFQEAKVLADALYEESDGNFKYDWGLLLSLEAQKRDIDPHVVYELLRVETGDTFDPSLVGPETRYGHAYGMAQFMKNTGPWVAEMAELPYKHEYLFDPHYAIQLSVTYLEYLYGEYGDWDHALTAYHRGMGGLNQYIRENGHARSWYAEEIQEKAEALVTFVDDQN</sequence>
<dbReference type="InterPro" id="IPR023346">
    <property type="entry name" value="Lysozyme-like_dom_sf"/>
</dbReference>
<dbReference type="PANTHER" id="PTHR37423:SF2">
    <property type="entry name" value="MEMBRANE-BOUND LYTIC MUREIN TRANSGLYCOSYLASE C"/>
    <property type="match status" value="1"/>
</dbReference>
<protein>
    <submittedName>
        <fullName evidence="2">Transglycosylase SLT domain-containing protein</fullName>
    </submittedName>
</protein>
<dbReference type="SUPFAM" id="SSF53955">
    <property type="entry name" value="Lysozyme-like"/>
    <property type="match status" value="1"/>
</dbReference>
<organism evidence="2 3">
    <name type="scientific">Paenalkalicoccus suaedae</name>
    <dbReference type="NCBI Taxonomy" id="2592382"/>
    <lineage>
        <taxon>Bacteria</taxon>
        <taxon>Bacillati</taxon>
        <taxon>Bacillota</taxon>
        <taxon>Bacilli</taxon>
        <taxon>Bacillales</taxon>
        <taxon>Bacillaceae</taxon>
        <taxon>Paenalkalicoccus</taxon>
    </lineage>
</organism>
<name>A0A859FF88_9BACI</name>
<dbReference type="KEGG" id="psua:FLK61_29605"/>
<evidence type="ECO:0000313" key="2">
    <source>
        <dbReference type="EMBL" id="QKS70885.1"/>
    </source>
</evidence>
<proteinExistence type="predicted"/>
<gene>
    <name evidence="2" type="ORF">FLK61_29605</name>
</gene>
<reference evidence="3" key="1">
    <citation type="submission" date="2019-07" db="EMBL/GenBank/DDBJ databases">
        <title>Bacillus alkalisoli sp. nov. isolated from saline soil.</title>
        <authorList>
            <person name="Sun J.-Q."/>
            <person name="Xu L."/>
        </authorList>
    </citation>
    <scope>NUCLEOTIDE SEQUENCE [LARGE SCALE GENOMIC DNA]</scope>
    <source>
        <strain evidence="3">M4U3P1</strain>
    </source>
</reference>
<evidence type="ECO:0000313" key="3">
    <source>
        <dbReference type="Proteomes" id="UP000318138"/>
    </source>
</evidence>
<dbReference type="InterPro" id="IPR008258">
    <property type="entry name" value="Transglycosylase_SLT_dom_1"/>
</dbReference>
<dbReference type="EMBL" id="CP041372">
    <property type="protein sequence ID" value="QKS70885.1"/>
    <property type="molecule type" value="Genomic_DNA"/>
</dbReference>
<evidence type="ECO:0000259" key="1">
    <source>
        <dbReference type="Pfam" id="PF01464"/>
    </source>
</evidence>
<dbReference type="RefSeq" id="WP_176008921.1">
    <property type="nucleotide sequence ID" value="NZ_CP041372.2"/>
</dbReference>
<feature type="domain" description="Transglycosylase SLT" evidence="1">
    <location>
        <begin position="102"/>
        <end position="216"/>
    </location>
</feature>
<dbReference type="Proteomes" id="UP000318138">
    <property type="component" value="Chromosome"/>
</dbReference>
<accession>A0A859FF88</accession>
<dbReference type="AlphaFoldDB" id="A0A859FF88"/>
<dbReference type="PANTHER" id="PTHR37423">
    <property type="entry name" value="SOLUBLE LYTIC MUREIN TRANSGLYCOSYLASE-RELATED"/>
    <property type="match status" value="1"/>
</dbReference>